<protein>
    <submittedName>
        <fullName evidence="2">Uncharacterized protein</fullName>
    </submittedName>
</protein>
<gene>
    <name evidence="2" type="ORF">LCGC14_2196430</name>
</gene>
<dbReference type="EMBL" id="LAZR01028854">
    <property type="protein sequence ID" value="KKL61322.1"/>
    <property type="molecule type" value="Genomic_DNA"/>
</dbReference>
<proteinExistence type="predicted"/>
<feature type="region of interest" description="Disordered" evidence="1">
    <location>
        <begin position="1"/>
        <end position="22"/>
    </location>
</feature>
<feature type="compositionally biased region" description="Low complexity" evidence="1">
    <location>
        <begin position="10"/>
        <end position="21"/>
    </location>
</feature>
<feature type="non-terminal residue" evidence="2">
    <location>
        <position position="1"/>
    </location>
</feature>
<dbReference type="AlphaFoldDB" id="A0A0F9GDU5"/>
<evidence type="ECO:0000256" key="1">
    <source>
        <dbReference type="SAM" id="MobiDB-lite"/>
    </source>
</evidence>
<name>A0A0F9GDU5_9ZZZZ</name>
<comment type="caution">
    <text evidence="2">The sequence shown here is derived from an EMBL/GenBank/DDBJ whole genome shotgun (WGS) entry which is preliminary data.</text>
</comment>
<organism evidence="2">
    <name type="scientific">marine sediment metagenome</name>
    <dbReference type="NCBI Taxonomy" id="412755"/>
    <lineage>
        <taxon>unclassified sequences</taxon>
        <taxon>metagenomes</taxon>
        <taxon>ecological metagenomes</taxon>
    </lineage>
</organism>
<evidence type="ECO:0000313" key="2">
    <source>
        <dbReference type="EMBL" id="KKL61322.1"/>
    </source>
</evidence>
<sequence>SLLKSLSKRSAGSTSSSLIGSNNVLNPSFDFLKQPHSVPLSTNLVVF</sequence>
<accession>A0A0F9GDU5</accession>
<reference evidence="2" key="1">
    <citation type="journal article" date="2015" name="Nature">
        <title>Complex archaea that bridge the gap between prokaryotes and eukaryotes.</title>
        <authorList>
            <person name="Spang A."/>
            <person name="Saw J.H."/>
            <person name="Jorgensen S.L."/>
            <person name="Zaremba-Niedzwiedzka K."/>
            <person name="Martijn J."/>
            <person name="Lind A.E."/>
            <person name="van Eijk R."/>
            <person name="Schleper C."/>
            <person name="Guy L."/>
            <person name="Ettema T.J."/>
        </authorList>
    </citation>
    <scope>NUCLEOTIDE SEQUENCE</scope>
</reference>